<evidence type="ECO:0000256" key="2">
    <source>
        <dbReference type="ARBA" id="ARBA00008020"/>
    </source>
</evidence>
<dbReference type="Pfam" id="PF00118">
    <property type="entry name" value="Cpn60_TCP1"/>
    <property type="match status" value="2"/>
</dbReference>
<dbReference type="STRING" id="121845.A0A3Q0IZQ1"/>
<dbReference type="Gene3D" id="3.50.7.10">
    <property type="entry name" value="GroEL"/>
    <property type="match status" value="2"/>
</dbReference>
<dbReference type="SUPFAM" id="SSF54849">
    <property type="entry name" value="GroEL-intermediate domain like"/>
    <property type="match status" value="1"/>
</dbReference>
<evidence type="ECO:0000256" key="3">
    <source>
        <dbReference type="ARBA" id="ARBA00016981"/>
    </source>
</evidence>
<dbReference type="InterPro" id="IPR002194">
    <property type="entry name" value="Chaperonin_TCP-1_CS"/>
</dbReference>
<dbReference type="Gene3D" id="3.30.260.10">
    <property type="entry name" value="TCP-1-like chaperonin intermediate domain"/>
    <property type="match status" value="2"/>
</dbReference>
<dbReference type="GO" id="GO:0016887">
    <property type="term" value="F:ATP hydrolysis activity"/>
    <property type="evidence" value="ECO:0007669"/>
    <property type="project" value="InterPro"/>
</dbReference>
<keyword evidence="11" id="KW-1185">Reference proteome</keyword>
<dbReference type="InterPro" id="IPR017998">
    <property type="entry name" value="Chaperone_TCP-1"/>
</dbReference>
<comment type="similarity">
    <text evidence="2 9">Belongs to the TCP-1 chaperonin family.</text>
</comment>
<organism evidence="11 12">
    <name type="scientific">Diaphorina citri</name>
    <name type="common">Asian citrus psyllid</name>
    <dbReference type="NCBI Taxonomy" id="121845"/>
    <lineage>
        <taxon>Eukaryota</taxon>
        <taxon>Metazoa</taxon>
        <taxon>Ecdysozoa</taxon>
        <taxon>Arthropoda</taxon>
        <taxon>Hexapoda</taxon>
        <taxon>Insecta</taxon>
        <taxon>Pterygota</taxon>
        <taxon>Neoptera</taxon>
        <taxon>Paraneoptera</taxon>
        <taxon>Hemiptera</taxon>
        <taxon>Sternorrhyncha</taxon>
        <taxon>Psylloidea</taxon>
        <taxon>Psyllidae</taxon>
        <taxon>Diaphorininae</taxon>
        <taxon>Diaphorina</taxon>
    </lineage>
</organism>
<evidence type="ECO:0000313" key="12">
    <source>
        <dbReference type="RefSeq" id="XP_026679935.1"/>
    </source>
</evidence>
<dbReference type="GO" id="GO:0005743">
    <property type="term" value="C:mitochondrial inner membrane"/>
    <property type="evidence" value="ECO:0007669"/>
    <property type="project" value="InterPro"/>
</dbReference>
<dbReference type="PaxDb" id="121845-A0A3Q0IZQ1"/>
<dbReference type="RefSeq" id="XP_026679935.1">
    <property type="nucleotide sequence ID" value="XM_026824134.1"/>
</dbReference>
<dbReference type="PROSITE" id="PS00995">
    <property type="entry name" value="TCP1_3"/>
    <property type="match status" value="1"/>
</dbReference>
<gene>
    <name evidence="12" type="primary">LOC103509961</name>
</gene>
<dbReference type="Proteomes" id="UP000079169">
    <property type="component" value="Unplaced"/>
</dbReference>
<dbReference type="GeneID" id="103509961"/>
<evidence type="ECO:0000256" key="1">
    <source>
        <dbReference type="ARBA" id="ARBA00004496"/>
    </source>
</evidence>
<dbReference type="InterPro" id="IPR012721">
    <property type="entry name" value="Chap_CCT_theta"/>
</dbReference>
<dbReference type="PANTHER" id="PTHR11353">
    <property type="entry name" value="CHAPERONIN"/>
    <property type="match status" value="1"/>
</dbReference>
<dbReference type="GO" id="GO:0005524">
    <property type="term" value="F:ATP binding"/>
    <property type="evidence" value="ECO:0007669"/>
    <property type="project" value="UniProtKB-KW"/>
</dbReference>
<accession>A0A3Q0IZQ1</accession>
<dbReference type="PRINTS" id="PR00304">
    <property type="entry name" value="TCOMPLEXTCP1"/>
</dbReference>
<keyword evidence="5 9" id="KW-0547">Nucleotide-binding</keyword>
<keyword evidence="7 9" id="KW-0143">Chaperone</keyword>
<dbReference type="InterPro" id="IPR002423">
    <property type="entry name" value="Cpn60/GroEL/TCP-1"/>
</dbReference>
<dbReference type="InterPro" id="IPR027410">
    <property type="entry name" value="TCP-1-like_intermed_sf"/>
</dbReference>
<dbReference type="GO" id="GO:0006120">
    <property type="term" value="P:mitochondrial electron transport, NADH to ubiquinone"/>
    <property type="evidence" value="ECO:0007669"/>
    <property type="project" value="InterPro"/>
</dbReference>
<evidence type="ECO:0000256" key="7">
    <source>
        <dbReference type="ARBA" id="ARBA00023186"/>
    </source>
</evidence>
<feature type="signal peptide" evidence="10">
    <location>
        <begin position="1"/>
        <end position="26"/>
    </location>
</feature>
<dbReference type="PROSITE" id="PS00751">
    <property type="entry name" value="TCP1_2"/>
    <property type="match status" value="1"/>
</dbReference>
<dbReference type="GO" id="GO:0140662">
    <property type="term" value="F:ATP-dependent protein folding chaperone"/>
    <property type="evidence" value="ECO:0007669"/>
    <property type="project" value="InterPro"/>
</dbReference>
<dbReference type="AlphaFoldDB" id="A0A3Q0IZQ1"/>
<comment type="subcellular location">
    <subcellularLocation>
        <location evidence="1">Cytoplasm</location>
    </subcellularLocation>
</comment>
<dbReference type="KEGG" id="dci:103509961"/>
<dbReference type="InterPro" id="IPR027409">
    <property type="entry name" value="GroEL-like_apical_dom_sf"/>
</dbReference>
<evidence type="ECO:0000256" key="10">
    <source>
        <dbReference type="SAM" id="SignalP"/>
    </source>
</evidence>
<name>A0A3Q0IZQ1_DIACI</name>
<dbReference type="GO" id="GO:0051082">
    <property type="term" value="F:unfolded protein binding"/>
    <property type="evidence" value="ECO:0007669"/>
    <property type="project" value="InterPro"/>
</dbReference>
<keyword evidence="10" id="KW-0732">Signal</keyword>
<dbReference type="CTD" id="10694"/>
<evidence type="ECO:0000256" key="9">
    <source>
        <dbReference type="RuleBase" id="RU004187"/>
    </source>
</evidence>
<dbReference type="Gene3D" id="1.10.560.10">
    <property type="entry name" value="GroEL-like equatorial domain"/>
    <property type="match status" value="2"/>
</dbReference>
<keyword evidence="6 9" id="KW-0067">ATP-binding</keyword>
<dbReference type="PROSITE" id="PS00750">
    <property type="entry name" value="TCP1_1"/>
    <property type="match status" value="1"/>
</dbReference>
<sequence length="557" mass="60931">MFWTIMNLKFNLFYFILQHFSGLEEAVYRNISACKDFADTVRTAYGPNGMNKIVINHIDKLFVTNDAATIIRELEIEHPAAKLIILGSQMQEEEMGDGTNFVIIFAGALLVNADNLLRMGLTPSEIVNGYKLALAKTLEILPTLTCFEVKDVRNVENVTKGIKSAIMSKQYGNEDFLTDLITKACVSILPDGSSSFNVDNVRITKILGSGLFNSEIVQGMVFKRSVEGDITKQTKAKIAVYTCPVDIATTETKVGTMENQGFYLYPVCFGLGALVGKLFEDYRANLLALQDAHYRQYIRNHPDDFQPEERKKVADLLNPSAAVRLNSKFDLRRLCKAVNATALPRLTPPAASELGYADSVAVDELGDTAVVVFKLEAAESRIATLVIRGATENYMDDIERAVDDGVNTFKGITKDGRFLPGAGATEIELAHQISKYADTLSGLEQYAVHSFATSLEVFVKTLAENTGVKSNEVISKLYSAHNEGKKTYGFDINGENSSVIDAAEAGILDLYLTKMWALKYATSAANTILQVDQIIMAKRAGGPKAPAQGGGADPDDD</sequence>
<evidence type="ECO:0000256" key="8">
    <source>
        <dbReference type="ARBA" id="ARBA00029602"/>
    </source>
</evidence>
<dbReference type="SUPFAM" id="SSF48592">
    <property type="entry name" value="GroEL equatorial domain-like"/>
    <property type="match status" value="1"/>
</dbReference>
<dbReference type="SUPFAM" id="SSF52029">
    <property type="entry name" value="GroEL apical domain-like"/>
    <property type="match status" value="1"/>
</dbReference>
<dbReference type="CDD" id="cd03341">
    <property type="entry name" value="TCP1_theta"/>
    <property type="match status" value="1"/>
</dbReference>
<dbReference type="InterPro" id="IPR027413">
    <property type="entry name" value="GROEL-like_equatorial_sf"/>
</dbReference>
<reference evidence="12" key="1">
    <citation type="submission" date="2025-08" db="UniProtKB">
        <authorList>
            <consortium name="RefSeq"/>
        </authorList>
    </citation>
    <scope>IDENTIFICATION</scope>
</reference>
<protein>
    <recommendedName>
        <fullName evidence="3">T-complex protein 1 subunit theta</fullName>
    </recommendedName>
    <alternativeName>
        <fullName evidence="8">CCT-theta</fullName>
    </alternativeName>
</protein>
<evidence type="ECO:0000256" key="4">
    <source>
        <dbReference type="ARBA" id="ARBA00022490"/>
    </source>
</evidence>
<evidence type="ECO:0000313" key="11">
    <source>
        <dbReference type="Proteomes" id="UP000079169"/>
    </source>
</evidence>
<feature type="chain" id="PRO_5018269656" description="T-complex protein 1 subunit theta" evidence="10">
    <location>
        <begin position="27"/>
        <end position="557"/>
    </location>
</feature>
<keyword evidence="4" id="KW-0963">Cytoplasm</keyword>
<evidence type="ECO:0000256" key="6">
    <source>
        <dbReference type="ARBA" id="ARBA00022840"/>
    </source>
</evidence>
<proteinExistence type="inferred from homology"/>
<evidence type="ECO:0000256" key="5">
    <source>
        <dbReference type="ARBA" id="ARBA00022741"/>
    </source>
</evidence>